<name>A0A6A6IDD7_9PLEO</name>
<dbReference type="EMBL" id="ML987196">
    <property type="protein sequence ID" value="KAF2248446.1"/>
    <property type="molecule type" value="Genomic_DNA"/>
</dbReference>
<dbReference type="GeneID" id="54577144"/>
<keyword evidence="2" id="KW-1185">Reference proteome</keyword>
<gene>
    <name evidence="1" type="ORF">BU26DRAFT_429011</name>
</gene>
<proteinExistence type="predicted"/>
<protein>
    <submittedName>
        <fullName evidence="1">Uncharacterized protein</fullName>
    </submittedName>
</protein>
<dbReference type="AlphaFoldDB" id="A0A6A6IDD7"/>
<sequence>MRLPPPMRQRFSTATRAAAIPANFHTYNAAALAATAETAPKLGRIGRWYLPAMAAIAVGIYFLPESLFEEPDRHLTLGEANRRIDFSITQQLDEYNRRANKAFEPTLEERNRALLNSWGARSSLEDMEKVVAGYDDSRTRPNGQHERNALLESAYGDRTNLKQVRRAMEIYEVQ</sequence>
<evidence type="ECO:0000313" key="2">
    <source>
        <dbReference type="Proteomes" id="UP000800094"/>
    </source>
</evidence>
<evidence type="ECO:0000313" key="1">
    <source>
        <dbReference type="EMBL" id="KAF2248446.1"/>
    </source>
</evidence>
<accession>A0A6A6IDD7</accession>
<dbReference type="Proteomes" id="UP000800094">
    <property type="component" value="Unassembled WGS sequence"/>
</dbReference>
<dbReference type="RefSeq" id="XP_033683450.1">
    <property type="nucleotide sequence ID" value="XM_033823814.1"/>
</dbReference>
<organism evidence="1 2">
    <name type="scientific">Trematosphaeria pertusa</name>
    <dbReference type="NCBI Taxonomy" id="390896"/>
    <lineage>
        <taxon>Eukaryota</taxon>
        <taxon>Fungi</taxon>
        <taxon>Dikarya</taxon>
        <taxon>Ascomycota</taxon>
        <taxon>Pezizomycotina</taxon>
        <taxon>Dothideomycetes</taxon>
        <taxon>Pleosporomycetidae</taxon>
        <taxon>Pleosporales</taxon>
        <taxon>Massarineae</taxon>
        <taxon>Trematosphaeriaceae</taxon>
        <taxon>Trematosphaeria</taxon>
    </lineage>
</organism>
<dbReference type="OrthoDB" id="4338954at2759"/>
<reference evidence="1" key="1">
    <citation type="journal article" date="2020" name="Stud. Mycol.">
        <title>101 Dothideomycetes genomes: a test case for predicting lifestyles and emergence of pathogens.</title>
        <authorList>
            <person name="Haridas S."/>
            <person name="Albert R."/>
            <person name="Binder M."/>
            <person name="Bloem J."/>
            <person name="Labutti K."/>
            <person name="Salamov A."/>
            <person name="Andreopoulos B."/>
            <person name="Baker S."/>
            <person name="Barry K."/>
            <person name="Bills G."/>
            <person name="Bluhm B."/>
            <person name="Cannon C."/>
            <person name="Castanera R."/>
            <person name="Culley D."/>
            <person name="Daum C."/>
            <person name="Ezra D."/>
            <person name="Gonzalez J."/>
            <person name="Henrissat B."/>
            <person name="Kuo A."/>
            <person name="Liang C."/>
            <person name="Lipzen A."/>
            <person name="Lutzoni F."/>
            <person name="Magnuson J."/>
            <person name="Mondo S."/>
            <person name="Nolan M."/>
            <person name="Ohm R."/>
            <person name="Pangilinan J."/>
            <person name="Park H.-J."/>
            <person name="Ramirez L."/>
            <person name="Alfaro M."/>
            <person name="Sun H."/>
            <person name="Tritt A."/>
            <person name="Yoshinaga Y."/>
            <person name="Zwiers L.-H."/>
            <person name="Turgeon B."/>
            <person name="Goodwin S."/>
            <person name="Spatafora J."/>
            <person name="Crous P."/>
            <person name="Grigoriev I."/>
        </authorList>
    </citation>
    <scope>NUCLEOTIDE SEQUENCE</scope>
    <source>
        <strain evidence="1">CBS 122368</strain>
    </source>
</reference>